<keyword evidence="3" id="KW-1185">Reference proteome</keyword>
<evidence type="ECO:0000256" key="1">
    <source>
        <dbReference type="SAM" id="MobiDB-lite"/>
    </source>
</evidence>
<gene>
    <name evidence="2" type="ORF">M5G25_12780</name>
</gene>
<feature type="compositionally biased region" description="Low complexity" evidence="1">
    <location>
        <begin position="96"/>
        <end position="111"/>
    </location>
</feature>
<reference evidence="2 3" key="1">
    <citation type="submission" date="2022-05" db="EMBL/GenBank/DDBJ databases">
        <title>Novel Pseudomonas spp. Isolated from a Rainbow Trout Aquaculture Facility.</title>
        <authorList>
            <person name="Testerman T."/>
            <person name="Graf J."/>
        </authorList>
    </citation>
    <scope>NUCLEOTIDE SEQUENCE [LARGE SCALE GENOMIC DNA]</scope>
    <source>
        <strain evidence="2 3">ID357</strain>
    </source>
</reference>
<protein>
    <submittedName>
        <fullName evidence="2">Uncharacterized protein</fullName>
    </submittedName>
</protein>
<feature type="region of interest" description="Disordered" evidence="1">
    <location>
        <begin position="1"/>
        <end position="121"/>
    </location>
</feature>
<dbReference type="EMBL" id="JAMDGR010000006">
    <property type="protein sequence ID" value="MDD1149171.1"/>
    <property type="molecule type" value="Genomic_DNA"/>
</dbReference>
<proteinExistence type="predicted"/>
<comment type="caution">
    <text evidence="2">The sequence shown here is derived from an EMBL/GenBank/DDBJ whole genome shotgun (WGS) entry which is preliminary data.</text>
</comment>
<feature type="compositionally biased region" description="Gly residues" evidence="1">
    <location>
        <begin position="13"/>
        <end position="34"/>
    </location>
</feature>
<feature type="compositionally biased region" description="Gly residues" evidence="1">
    <location>
        <begin position="40"/>
        <end position="53"/>
    </location>
</feature>
<accession>A0ABT5Q4Q1</accession>
<sequence length="121" mass="12031">MEQGQAPSDPGRRCGGGGGRQGAGSLHCGGGGQGRFQCGGDQGGAGRSDGGGHSWADHHEVQRRAGGQAQGHGGKARFRCLRCRRGHAGSGGSGYRAVAGSPAGSRRSSGGYVWRAEGSGQ</sequence>
<name>A0ABT5Q4Q1_9PSED</name>
<evidence type="ECO:0000313" key="3">
    <source>
        <dbReference type="Proteomes" id="UP001217610"/>
    </source>
</evidence>
<dbReference type="Proteomes" id="UP001217610">
    <property type="component" value="Unassembled WGS sequence"/>
</dbReference>
<organism evidence="2 3">
    <name type="scientific">Pseudomonas idahonensis</name>
    <dbReference type="NCBI Taxonomy" id="2942628"/>
    <lineage>
        <taxon>Bacteria</taxon>
        <taxon>Pseudomonadati</taxon>
        <taxon>Pseudomonadota</taxon>
        <taxon>Gammaproteobacteria</taxon>
        <taxon>Pseudomonadales</taxon>
        <taxon>Pseudomonadaceae</taxon>
        <taxon>Pseudomonas</taxon>
    </lineage>
</organism>
<evidence type="ECO:0000313" key="2">
    <source>
        <dbReference type="EMBL" id="MDD1149171.1"/>
    </source>
</evidence>
<feature type="compositionally biased region" description="Basic residues" evidence="1">
    <location>
        <begin position="74"/>
        <end position="87"/>
    </location>
</feature>